<dbReference type="RefSeq" id="WP_109674340.1">
    <property type="nucleotide sequence ID" value="NZ_QGDT01000004.1"/>
</dbReference>
<dbReference type="AlphaFoldDB" id="A0A316ALQ7"/>
<evidence type="ECO:0000256" key="1">
    <source>
        <dbReference type="ARBA" id="ARBA00038305"/>
    </source>
</evidence>
<dbReference type="Proteomes" id="UP000245880">
    <property type="component" value="Unassembled WGS sequence"/>
</dbReference>
<organism evidence="2 3">
    <name type="scientific">Dyadobacter jejuensis</name>
    <dbReference type="NCBI Taxonomy" id="1082580"/>
    <lineage>
        <taxon>Bacteria</taxon>
        <taxon>Pseudomonadati</taxon>
        <taxon>Bacteroidota</taxon>
        <taxon>Cytophagia</taxon>
        <taxon>Cytophagales</taxon>
        <taxon>Spirosomataceae</taxon>
        <taxon>Dyadobacter</taxon>
    </lineage>
</organism>
<comment type="similarity">
    <text evidence="1">Belongs to the bacilliredoxin family.</text>
</comment>
<dbReference type="PANTHER" id="PTHR40052">
    <property type="entry name" value="UPF0403 PROTEIN YQIW-RELATED"/>
    <property type="match status" value="1"/>
</dbReference>
<reference evidence="2 3" key="1">
    <citation type="submission" date="2018-03" db="EMBL/GenBank/DDBJ databases">
        <title>Genomic Encyclopedia of Archaeal and Bacterial Type Strains, Phase II (KMG-II): from individual species to whole genera.</title>
        <authorList>
            <person name="Goeker M."/>
        </authorList>
    </citation>
    <scope>NUCLEOTIDE SEQUENCE [LARGE SCALE GENOMIC DNA]</scope>
    <source>
        <strain evidence="2 3">DSM 100346</strain>
    </source>
</reference>
<protein>
    <submittedName>
        <fullName evidence="2">Putative YphP/YqiW family bacilliredoxin</fullName>
    </submittedName>
</protein>
<name>A0A316ALQ7_9BACT</name>
<dbReference type="Gene3D" id="3.40.30.10">
    <property type="entry name" value="Glutaredoxin"/>
    <property type="match status" value="1"/>
</dbReference>
<accession>A0A316ALQ7</accession>
<dbReference type="PANTHER" id="PTHR40052:SF2">
    <property type="entry name" value="BACILLIREDOXIN BRXA"/>
    <property type="match status" value="1"/>
</dbReference>
<proteinExistence type="inferred from homology"/>
<comment type="caution">
    <text evidence="2">The sequence shown here is derived from an EMBL/GenBank/DDBJ whole genome shotgun (WGS) entry which is preliminary data.</text>
</comment>
<sequence length="142" mass="15360">MYPPQLVAPMKAELVDAGFQDLSTEAAVDNFMQNMKGTALVVINSVCGCAAGAARPGVRASLERSEVKPDQLATVFAGADLEATAKMREYCLPYPPSSPAVALFKDGELIHFVERHHIEGRSAEMIAQHLQMAFEEYCATEA</sequence>
<gene>
    <name evidence="2" type="ORF">CLV98_104361</name>
</gene>
<dbReference type="OrthoDB" id="9793981at2"/>
<dbReference type="EMBL" id="QGDT01000004">
    <property type="protein sequence ID" value="PWJ58501.1"/>
    <property type="molecule type" value="Genomic_DNA"/>
</dbReference>
<dbReference type="Pfam" id="PF06491">
    <property type="entry name" value="Disulph_isomer"/>
    <property type="match status" value="1"/>
</dbReference>
<evidence type="ECO:0000313" key="3">
    <source>
        <dbReference type="Proteomes" id="UP000245880"/>
    </source>
</evidence>
<dbReference type="NCBIfam" id="TIGR04191">
    <property type="entry name" value="YphP_YqiW"/>
    <property type="match status" value="1"/>
</dbReference>
<keyword evidence="3" id="KW-1185">Reference proteome</keyword>
<evidence type="ECO:0000313" key="2">
    <source>
        <dbReference type="EMBL" id="PWJ58501.1"/>
    </source>
</evidence>
<dbReference type="InterPro" id="IPR009474">
    <property type="entry name" value="BrxB/BrxA"/>
</dbReference>